<accession>A0A7V2ZK54</accession>
<sequence length="400" mass="46081">MEKNAKSETNKITFVFLYLLLIIYSSNAQQEEFIRGVFIHSGEGALTLYGNYDQVQLMGANSVHQMVVKEVSRLGQIDNFQQLSGFNYIYASNDSGTGSENCDWCNAEPENIDWISYFTQAKYMKWEAEGDSIFNGSVGIKHQGGEFYQDSDGTKGWKTSNNNIGDKVIYGPNYWQYPRYTFTNPTWNPTPINYKANFRMKIDFPSSESLPVCIIMVLMTKPSTGYSKILDIDTLTTSVLNTTYQNFTLSYNYKDYIIFEGNVNSSGIHPATITKPFSEIETDPSLNIGAEVQFIVKWLGNRQLFIDYIEVYDEKIWEDYFIIGLSQTKNAIRDYNLSFSSNPNLYEKLKYYVTIDEPHSIDCYIPIKRVQEIMDSLDISKSLLVHWYPGWNHYRDGTNT</sequence>
<dbReference type="EMBL" id="DSUJ01000008">
    <property type="protein sequence ID" value="HFI91386.1"/>
    <property type="molecule type" value="Genomic_DNA"/>
</dbReference>
<protein>
    <submittedName>
        <fullName evidence="1">Uncharacterized protein</fullName>
    </submittedName>
</protein>
<comment type="caution">
    <text evidence="1">The sequence shown here is derived from an EMBL/GenBank/DDBJ whole genome shotgun (WGS) entry which is preliminary data.</text>
</comment>
<organism evidence="1">
    <name type="scientific">Ignavibacterium album</name>
    <dbReference type="NCBI Taxonomy" id="591197"/>
    <lineage>
        <taxon>Bacteria</taxon>
        <taxon>Pseudomonadati</taxon>
        <taxon>Ignavibacteriota</taxon>
        <taxon>Ignavibacteria</taxon>
        <taxon>Ignavibacteriales</taxon>
        <taxon>Ignavibacteriaceae</taxon>
        <taxon>Ignavibacterium</taxon>
    </lineage>
</organism>
<proteinExistence type="predicted"/>
<evidence type="ECO:0000313" key="1">
    <source>
        <dbReference type="EMBL" id="HFI91386.1"/>
    </source>
</evidence>
<reference evidence="1" key="1">
    <citation type="journal article" date="2020" name="mSystems">
        <title>Genome- and Community-Level Interaction Insights into Carbon Utilization and Element Cycling Functions of Hydrothermarchaeota in Hydrothermal Sediment.</title>
        <authorList>
            <person name="Zhou Z."/>
            <person name="Liu Y."/>
            <person name="Xu W."/>
            <person name="Pan J."/>
            <person name="Luo Z.H."/>
            <person name="Li M."/>
        </authorList>
    </citation>
    <scope>NUCLEOTIDE SEQUENCE [LARGE SCALE GENOMIC DNA]</scope>
    <source>
        <strain evidence="1">SpSt-479</strain>
    </source>
</reference>
<dbReference type="AlphaFoldDB" id="A0A7V2ZK54"/>
<name>A0A7V2ZK54_9BACT</name>
<gene>
    <name evidence="1" type="ORF">ENS31_07640</name>
</gene>